<keyword evidence="1" id="KW-1133">Transmembrane helix</keyword>
<reference evidence="2" key="2">
    <citation type="submission" date="2020-05" db="UniProtKB">
        <authorList>
            <consortium name="EnsemblMetazoa"/>
        </authorList>
    </citation>
    <scope>IDENTIFICATION</scope>
    <source>
        <strain evidence="2">IAEA</strain>
    </source>
</reference>
<dbReference type="EMBL" id="JXJN01020351">
    <property type="status" value="NOT_ANNOTATED_CDS"/>
    <property type="molecule type" value="Genomic_DNA"/>
</dbReference>
<keyword evidence="3" id="KW-1185">Reference proteome</keyword>
<proteinExistence type="predicted"/>
<reference evidence="3" key="1">
    <citation type="submission" date="2015-01" db="EMBL/GenBank/DDBJ databases">
        <authorList>
            <person name="Aksoy S."/>
            <person name="Warren W."/>
            <person name="Wilson R.K."/>
        </authorList>
    </citation>
    <scope>NUCLEOTIDE SEQUENCE [LARGE SCALE GENOMIC DNA]</scope>
    <source>
        <strain evidence="3">IAEA</strain>
    </source>
</reference>
<dbReference type="Proteomes" id="UP000092460">
    <property type="component" value="Unassembled WGS sequence"/>
</dbReference>
<keyword evidence="1" id="KW-0812">Transmembrane</keyword>
<organism evidence="2 3">
    <name type="scientific">Glossina palpalis gambiensis</name>
    <dbReference type="NCBI Taxonomy" id="67801"/>
    <lineage>
        <taxon>Eukaryota</taxon>
        <taxon>Metazoa</taxon>
        <taxon>Ecdysozoa</taxon>
        <taxon>Arthropoda</taxon>
        <taxon>Hexapoda</taxon>
        <taxon>Insecta</taxon>
        <taxon>Pterygota</taxon>
        <taxon>Neoptera</taxon>
        <taxon>Endopterygota</taxon>
        <taxon>Diptera</taxon>
        <taxon>Brachycera</taxon>
        <taxon>Muscomorpha</taxon>
        <taxon>Hippoboscoidea</taxon>
        <taxon>Glossinidae</taxon>
        <taxon>Glossina</taxon>
    </lineage>
</organism>
<name>A0A1B0BTT7_9MUSC</name>
<evidence type="ECO:0000313" key="2">
    <source>
        <dbReference type="EnsemblMetazoa" id="GPPI040343-PA"/>
    </source>
</evidence>
<evidence type="ECO:0000313" key="3">
    <source>
        <dbReference type="Proteomes" id="UP000092460"/>
    </source>
</evidence>
<evidence type="ECO:0000256" key="1">
    <source>
        <dbReference type="SAM" id="Phobius"/>
    </source>
</evidence>
<feature type="transmembrane region" description="Helical" evidence="1">
    <location>
        <begin position="54"/>
        <end position="72"/>
    </location>
</feature>
<dbReference type="EnsemblMetazoa" id="GPPI040343-RA">
    <property type="protein sequence ID" value="GPPI040343-PA"/>
    <property type="gene ID" value="GPPI040343"/>
</dbReference>
<sequence>MLLVAPVSTTPVVARPPMVREATRVLPVISTVFGAASGSGFLQFNLMPVHIMNQYLNVVLIEMLFIAWVKSWDVYLCIVAEHTQYFRKTIRLHFTRLVWKITTSSPVTSSHASD</sequence>
<feature type="transmembrane region" description="Helical" evidence="1">
    <location>
        <begin position="24"/>
        <end position="42"/>
    </location>
</feature>
<dbReference type="AlphaFoldDB" id="A0A1B0BTT7"/>
<protein>
    <submittedName>
        <fullName evidence="2">Uncharacterized protein</fullName>
    </submittedName>
</protein>
<accession>A0A1B0BTT7</accession>
<keyword evidence="1" id="KW-0472">Membrane</keyword>
<dbReference type="VEuPathDB" id="VectorBase:GPPI040343"/>